<evidence type="ECO:0000256" key="5">
    <source>
        <dbReference type="ARBA" id="ARBA00022692"/>
    </source>
</evidence>
<evidence type="ECO:0000256" key="3">
    <source>
        <dbReference type="ARBA" id="ARBA00022448"/>
    </source>
</evidence>
<evidence type="ECO:0000313" key="9">
    <source>
        <dbReference type="EMBL" id="HIT59372.1"/>
    </source>
</evidence>
<proteinExistence type="inferred from homology"/>
<reference evidence="9" key="2">
    <citation type="journal article" date="2021" name="PeerJ">
        <title>Extensive microbial diversity within the chicken gut microbiome revealed by metagenomics and culture.</title>
        <authorList>
            <person name="Gilroy R."/>
            <person name="Ravi A."/>
            <person name="Getino M."/>
            <person name="Pursley I."/>
            <person name="Horton D.L."/>
            <person name="Alikhan N.F."/>
            <person name="Baker D."/>
            <person name="Gharbi K."/>
            <person name="Hall N."/>
            <person name="Watson M."/>
            <person name="Adriaenssens E.M."/>
            <person name="Foster-Nyarko E."/>
            <person name="Jarju S."/>
            <person name="Secka A."/>
            <person name="Antonio M."/>
            <person name="Oren A."/>
            <person name="Chaudhuri R.R."/>
            <person name="La Ragione R."/>
            <person name="Hildebrand F."/>
            <person name="Pallen M.J."/>
        </authorList>
    </citation>
    <scope>NUCLEOTIDE SEQUENCE</scope>
    <source>
        <strain evidence="9">CHK33-4379</strain>
    </source>
</reference>
<sequence>MNPIKSVKNLSLFERCLWAFSVVTIVLSGIFGKSEPMQIAASVVGVTALIFVSKGDVFGQVLTIVFSVMYGVISFAFAYYGEMLTYLCMTAPIAVSAVVTWLRHPFEKGKQEVEVNTLKSWERVAVAFATVIITVAFYFILSYFNTANIIPSTISVATSFLASYHTFRRSRFYAFWYAANDVVLIVLWVLASIEDIKYLPMVICFTMFLVNDGYGFVYWSKMLKRQSQASHVSHVSK</sequence>
<protein>
    <submittedName>
        <fullName evidence="9">Nicotinamide mononucleotide transporter</fullName>
    </submittedName>
</protein>
<organism evidence="9 10">
    <name type="scientific">Candidatus Faeciplasma pullistercoris</name>
    <dbReference type="NCBI Taxonomy" id="2840800"/>
    <lineage>
        <taxon>Bacteria</taxon>
        <taxon>Bacillati</taxon>
        <taxon>Bacillota</taxon>
        <taxon>Clostridia</taxon>
        <taxon>Eubacteriales</taxon>
        <taxon>Oscillospiraceae</taxon>
        <taxon>Oscillospiraceae incertae sedis</taxon>
        <taxon>Candidatus Faeciplasma</taxon>
    </lineage>
</organism>
<keyword evidence="4" id="KW-1003">Cell membrane</keyword>
<dbReference type="InterPro" id="IPR006419">
    <property type="entry name" value="NMN_transpt_PnuC"/>
</dbReference>
<feature type="transmembrane region" description="Helical" evidence="8">
    <location>
        <begin position="199"/>
        <end position="219"/>
    </location>
</feature>
<keyword evidence="5 8" id="KW-0812">Transmembrane</keyword>
<reference evidence="9" key="1">
    <citation type="submission" date="2020-10" db="EMBL/GenBank/DDBJ databases">
        <authorList>
            <person name="Gilroy R."/>
        </authorList>
    </citation>
    <scope>NUCLEOTIDE SEQUENCE</scope>
    <source>
        <strain evidence="9">CHK33-4379</strain>
    </source>
</reference>
<dbReference type="GO" id="GO:0034257">
    <property type="term" value="F:nicotinamide riboside transmembrane transporter activity"/>
    <property type="evidence" value="ECO:0007669"/>
    <property type="project" value="InterPro"/>
</dbReference>
<keyword evidence="7 8" id="KW-0472">Membrane</keyword>
<evidence type="ECO:0000256" key="7">
    <source>
        <dbReference type="ARBA" id="ARBA00023136"/>
    </source>
</evidence>
<evidence type="ECO:0000256" key="1">
    <source>
        <dbReference type="ARBA" id="ARBA00004651"/>
    </source>
</evidence>
<dbReference type="Proteomes" id="UP000824136">
    <property type="component" value="Unassembled WGS sequence"/>
</dbReference>
<dbReference type="PANTHER" id="PTHR36122">
    <property type="entry name" value="NICOTINAMIDE RIBOSIDE TRANSPORTER PNUC"/>
    <property type="match status" value="1"/>
</dbReference>
<evidence type="ECO:0000256" key="4">
    <source>
        <dbReference type="ARBA" id="ARBA00022475"/>
    </source>
</evidence>
<evidence type="ECO:0000256" key="2">
    <source>
        <dbReference type="ARBA" id="ARBA00006669"/>
    </source>
</evidence>
<feature type="transmembrane region" description="Helical" evidence="8">
    <location>
        <begin position="124"/>
        <end position="143"/>
    </location>
</feature>
<evidence type="ECO:0000256" key="8">
    <source>
        <dbReference type="SAM" id="Phobius"/>
    </source>
</evidence>
<evidence type="ECO:0000313" key="10">
    <source>
        <dbReference type="Proteomes" id="UP000824136"/>
    </source>
</evidence>
<feature type="transmembrane region" description="Helical" evidence="8">
    <location>
        <begin position="174"/>
        <end position="193"/>
    </location>
</feature>
<feature type="transmembrane region" description="Helical" evidence="8">
    <location>
        <begin position="12"/>
        <end position="31"/>
    </location>
</feature>
<feature type="transmembrane region" description="Helical" evidence="8">
    <location>
        <begin position="84"/>
        <end position="103"/>
    </location>
</feature>
<accession>A0A9D1GUL3</accession>
<comment type="similarity">
    <text evidence="2">Belongs to the nicotinamide ribonucleoside (NR) uptake permease (TC 4.B.1) family.</text>
</comment>
<keyword evidence="3" id="KW-0813">Transport</keyword>
<name>A0A9D1GUL3_9FIRM</name>
<dbReference type="AlphaFoldDB" id="A0A9D1GUL3"/>
<comment type="caution">
    <text evidence="9">The sequence shown here is derived from an EMBL/GenBank/DDBJ whole genome shotgun (WGS) entry which is preliminary data.</text>
</comment>
<keyword evidence="6 8" id="KW-1133">Transmembrane helix</keyword>
<comment type="subcellular location">
    <subcellularLocation>
        <location evidence="1">Cell membrane</location>
        <topology evidence="1">Multi-pass membrane protein</topology>
    </subcellularLocation>
</comment>
<feature type="transmembrane region" description="Helical" evidence="8">
    <location>
        <begin position="60"/>
        <end position="78"/>
    </location>
</feature>
<dbReference type="GO" id="GO:0005886">
    <property type="term" value="C:plasma membrane"/>
    <property type="evidence" value="ECO:0007669"/>
    <property type="project" value="UniProtKB-SubCell"/>
</dbReference>
<dbReference type="NCBIfam" id="TIGR01528">
    <property type="entry name" value="NMN_trans_PnuC"/>
    <property type="match status" value="1"/>
</dbReference>
<dbReference type="EMBL" id="DVLL01000021">
    <property type="protein sequence ID" value="HIT59372.1"/>
    <property type="molecule type" value="Genomic_DNA"/>
</dbReference>
<dbReference type="PANTHER" id="PTHR36122:SF2">
    <property type="entry name" value="NICOTINAMIDE RIBOSIDE TRANSPORTER PNUC"/>
    <property type="match status" value="1"/>
</dbReference>
<gene>
    <name evidence="9" type="ORF">IAC39_06645</name>
</gene>
<evidence type="ECO:0000256" key="6">
    <source>
        <dbReference type="ARBA" id="ARBA00022989"/>
    </source>
</evidence>
<dbReference type="Pfam" id="PF04973">
    <property type="entry name" value="NMN_transporter"/>
    <property type="match status" value="1"/>
</dbReference>